<evidence type="ECO:0000256" key="2">
    <source>
        <dbReference type="SAM" id="Phobius"/>
    </source>
</evidence>
<dbReference type="InterPro" id="IPR013107">
    <property type="entry name" value="Acyl-CoA_DH_C"/>
</dbReference>
<dbReference type="InterPro" id="IPR009100">
    <property type="entry name" value="AcylCoA_DH/oxidase_NM_dom_sf"/>
</dbReference>
<feature type="domain" description="Acyl-CoA dehydrogenase C-terminal" evidence="3">
    <location>
        <begin position="252"/>
        <end position="379"/>
    </location>
</feature>
<accession>A0ABX5UJQ5</accession>
<evidence type="ECO:0000313" key="5">
    <source>
        <dbReference type="Proteomes" id="UP000298763"/>
    </source>
</evidence>
<keyword evidence="2" id="KW-1133">Transmembrane helix</keyword>
<sequence length="382" mass="40813">MAKATSVSKKPVTDTGSLATSVSKKLVPVTGFVTPSTDTWREAELAGFLLPEQQTDIHEQGWLKMLAPRAAGGAELPLPEVVRLEERIAATDGSLGWVVTLCAGAGWFAGFLPPALAHDIMATPGVCLAGSGAPTGFADADGDDFVLSGRWDYASGAPMATHFTLNAVLRARGEVLRDEQGKPRIRAFVVPARYVALEASWQAIGLRASASHAYRLDGTRIPASHGFTIDAAHATADGPLYRFPFMALAYVTLAANLLGMATHFLALAEPLIAARRQHGSGVPLGEVPSVAVRLAAAREALATHRAALYEVLDRAWADVVRHAVADEAGLQRVSLQLVDTCRRTVDCLYPYCGLQAARDDVPINRVWRDFHTATQHALLLPD</sequence>
<dbReference type="Pfam" id="PF08028">
    <property type="entry name" value="Acyl-CoA_dh_2"/>
    <property type="match status" value="1"/>
</dbReference>
<dbReference type="Gene3D" id="1.20.140.10">
    <property type="entry name" value="Butyryl-CoA Dehydrogenase, subunit A, domain 3"/>
    <property type="match status" value="1"/>
</dbReference>
<dbReference type="PANTHER" id="PTHR43884">
    <property type="entry name" value="ACYL-COA DEHYDROGENASE"/>
    <property type="match status" value="1"/>
</dbReference>
<dbReference type="Gene3D" id="2.40.110.10">
    <property type="entry name" value="Butyryl-CoA Dehydrogenase, subunit A, domain 2"/>
    <property type="match status" value="1"/>
</dbReference>
<protein>
    <submittedName>
        <fullName evidence="4">Acyl-CoA dehydrogenase</fullName>
    </submittedName>
</protein>
<organism evidence="4 5">
    <name type="scientific">Pseudoduganella umbonata</name>
    <dbReference type="NCBI Taxonomy" id="864828"/>
    <lineage>
        <taxon>Bacteria</taxon>
        <taxon>Pseudomonadati</taxon>
        <taxon>Pseudomonadota</taxon>
        <taxon>Betaproteobacteria</taxon>
        <taxon>Burkholderiales</taxon>
        <taxon>Oxalobacteraceae</taxon>
        <taxon>Telluria group</taxon>
        <taxon>Pseudoduganella</taxon>
    </lineage>
</organism>
<dbReference type="InterPro" id="IPR037069">
    <property type="entry name" value="AcylCoA_DH/ox_N_sf"/>
</dbReference>
<dbReference type="SUPFAM" id="SSF47203">
    <property type="entry name" value="Acyl-CoA dehydrogenase C-terminal domain-like"/>
    <property type="match status" value="1"/>
</dbReference>
<dbReference type="PIRSF" id="PIRSF016578">
    <property type="entry name" value="HsaA"/>
    <property type="match status" value="1"/>
</dbReference>
<dbReference type="InterPro" id="IPR036250">
    <property type="entry name" value="AcylCo_DH-like_C"/>
</dbReference>
<reference evidence="4 5" key="1">
    <citation type="submission" date="2019-05" db="EMBL/GenBank/DDBJ databases">
        <title>Draft Genome Sequences of Six Type Strains of the Genus Massilia.</title>
        <authorList>
            <person name="Miess H."/>
            <person name="Frediansyhah A."/>
            <person name="Gross H."/>
        </authorList>
    </citation>
    <scope>NUCLEOTIDE SEQUENCE [LARGE SCALE GENOMIC DNA]</scope>
    <source>
        <strain evidence="4 5">DSMZ 26121</strain>
    </source>
</reference>
<keyword evidence="2" id="KW-0472">Membrane</keyword>
<keyword evidence="2" id="KW-0812">Transmembrane</keyword>
<feature type="transmembrane region" description="Helical" evidence="2">
    <location>
        <begin position="245"/>
        <end position="268"/>
    </location>
</feature>
<evidence type="ECO:0000256" key="1">
    <source>
        <dbReference type="ARBA" id="ARBA00023002"/>
    </source>
</evidence>
<dbReference type="EMBL" id="CP040017">
    <property type="protein sequence ID" value="QCP11043.1"/>
    <property type="molecule type" value="Genomic_DNA"/>
</dbReference>
<proteinExistence type="predicted"/>
<dbReference type="SUPFAM" id="SSF56645">
    <property type="entry name" value="Acyl-CoA dehydrogenase NM domain-like"/>
    <property type="match status" value="1"/>
</dbReference>
<evidence type="ECO:0000259" key="3">
    <source>
        <dbReference type="Pfam" id="PF08028"/>
    </source>
</evidence>
<gene>
    <name evidence="4" type="ORF">FCL38_11940</name>
</gene>
<keyword evidence="5" id="KW-1185">Reference proteome</keyword>
<dbReference type="InterPro" id="IPR046373">
    <property type="entry name" value="Acyl-CoA_Oxase/DH_mid-dom_sf"/>
</dbReference>
<name>A0ABX5UJQ5_9BURK</name>
<dbReference type="Gene3D" id="1.10.540.10">
    <property type="entry name" value="Acyl-CoA dehydrogenase/oxidase, N-terminal domain"/>
    <property type="match status" value="1"/>
</dbReference>
<evidence type="ECO:0000313" key="4">
    <source>
        <dbReference type="EMBL" id="QCP11043.1"/>
    </source>
</evidence>
<dbReference type="Proteomes" id="UP000298763">
    <property type="component" value="Chromosome"/>
</dbReference>
<dbReference type="PANTHER" id="PTHR43884:SF12">
    <property type="entry name" value="ISOVALERYL-COA DEHYDROGENASE, MITOCHONDRIAL-RELATED"/>
    <property type="match status" value="1"/>
</dbReference>
<keyword evidence="1" id="KW-0560">Oxidoreductase</keyword>